<gene>
    <name evidence="2" type="ORF">BG011_008595</name>
</gene>
<dbReference type="InterPro" id="IPR036047">
    <property type="entry name" value="F-box-like_dom_sf"/>
</dbReference>
<dbReference type="AlphaFoldDB" id="A0A9P6PQ74"/>
<dbReference type="SUPFAM" id="SSF81383">
    <property type="entry name" value="F-box domain"/>
    <property type="match status" value="1"/>
</dbReference>
<evidence type="ECO:0000313" key="2">
    <source>
        <dbReference type="EMBL" id="KAG0250175.1"/>
    </source>
</evidence>
<keyword evidence="3" id="KW-1185">Reference proteome</keyword>
<dbReference type="InterPro" id="IPR032675">
    <property type="entry name" value="LRR_dom_sf"/>
</dbReference>
<dbReference type="OrthoDB" id="2369458at2759"/>
<accession>A0A9P6PQ74</accession>
<reference evidence="2" key="1">
    <citation type="journal article" date="2020" name="Fungal Divers.">
        <title>Resolving the Mortierellaceae phylogeny through synthesis of multi-gene phylogenetics and phylogenomics.</title>
        <authorList>
            <person name="Vandepol N."/>
            <person name="Liber J."/>
            <person name="Desiro A."/>
            <person name="Na H."/>
            <person name="Kennedy M."/>
            <person name="Barry K."/>
            <person name="Grigoriev I.V."/>
            <person name="Miller A.N."/>
            <person name="O'Donnell K."/>
            <person name="Stajich J.E."/>
            <person name="Bonito G."/>
        </authorList>
    </citation>
    <scope>NUCLEOTIDE SEQUENCE</scope>
    <source>
        <strain evidence="2">KOD948</strain>
    </source>
</reference>
<dbReference type="SUPFAM" id="SSF52047">
    <property type="entry name" value="RNI-like"/>
    <property type="match status" value="1"/>
</dbReference>
<sequence length="527" mass="60665">MSSTSIPLSLYRPQSPKLHALDLLEIRALIAQYLSKQDLAQCILVSKKWAFEFFLPLYWHTVDVAWHKLARCNESALRQYGHNVRILGAGRIEDTSAFNQDSIAHLQKLRVSTSGSKEREDGGRGCLREIVNRNADSLMELYWRSYGHDARNSQRPFRLWVDMFAPLEHLETIELWNWSLTRLDFIRMLRACPLLKRLVLEASEEIQDPLFDSSEDSNDNAANDNHKCDNGRSSNRDSLFHFKHTGLRSLVFTGNLIPSFIQHLPSIIHLSILDVLHGDFRDAQDYFQEDNHGIFADLTHLTMRTQYSTSAPFMAIVSAVKNLVSFEGNIPFPVVEDFLDLVLQKHSQTIEHLILRAYTNQLQQGNPQEVFRFNFWRIFESCPKLVTLEIPYSLKGCVGYVLLPTTMSTSSIATIPASNPFSETPEDLALRPYEPAREWVCKDLKRLSLRLRDMDERHPMDQITLNLCVDRLLPPDEKRDNSRRTHSVLEKMILERLSGLKKLETLAIGGSWYNLPAQKHQHSRNSG</sequence>
<dbReference type="Gene3D" id="3.80.10.10">
    <property type="entry name" value="Ribonuclease Inhibitor"/>
    <property type="match status" value="1"/>
</dbReference>
<evidence type="ECO:0008006" key="4">
    <source>
        <dbReference type="Google" id="ProtNLM"/>
    </source>
</evidence>
<proteinExistence type="predicted"/>
<name>A0A9P6PQ74_9FUNG</name>
<dbReference type="EMBL" id="JAAAJA010000717">
    <property type="protein sequence ID" value="KAG0250175.1"/>
    <property type="molecule type" value="Genomic_DNA"/>
</dbReference>
<evidence type="ECO:0000313" key="3">
    <source>
        <dbReference type="Proteomes" id="UP000726737"/>
    </source>
</evidence>
<feature type="region of interest" description="Disordered" evidence="1">
    <location>
        <begin position="210"/>
        <end position="230"/>
    </location>
</feature>
<comment type="caution">
    <text evidence="2">The sequence shown here is derived from an EMBL/GenBank/DDBJ whole genome shotgun (WGS) entry which is preliminary data.</text>
</comment>
<organism evidence="2 3">
    <name type="scientific">Mortierella polycephala</name>
    <dbReference type="NCBI Taxonomy" id="41804"/>
    <lineage>
        <taxon>Eukaryota</taxon>
        <taxon>Fungi</taxon>
        <taxon>Fungi incertae sedis</taxon>
        <taxon>Mucoromycota</taxon>
        <taxon>Mortierellomycotina</taxon>
        <taxon>Mortierellomycetes</taxon>
        <taxon>Mortierellales</taxon>
        <taxon>Mortierellaceae</taxon>
        <taxon>Mortierella</taxon>
    </lineage>
</organism>
<dbReference type="Proteomes" id="UP000726737">
    <property type="component" value="Unassembled WGS sequence"/>
</dbReference>
<evidence type="ECO:0000256" key="1">
    <source>
        <dbReference type="SAM" id="MobiDB-lite"/>
    </source>
</evidence>
<protein>
    <recommendedName>
        <fullName evidence="4">F-box domain-containing protein</fullName>
    </recommendedName>
</protein>